<evidence type="ECO:0000256" key="9">
    <source>
        <dbReference type="PROSITE-ProRule" id="PRU01049"/>
    </source>
</evidence>
<comment type="function">
    <text evidence="8 10">GTPase that plays an essential role in the late steps of ribosome biogenesis.</text>
</comment>
<reference evidence="12 13" key="1">
    <citation type="submission" date="2015-06" db="EMBL/GenBank/DDBJ databases">
        <title>Prevotella sp. 109, sp. nov., a novel member of the family Prevotellaceae isolated from human faeces.</title>
        <authorList>
            <person name="Shkoporov A.N."/>
            <person name="Chaplin A.V."/>
            <person name="Kafarskaia L.I."/>
            <person name="Efimov B.A."/>
        </authorList>
    </citation>
    <scope>NUCLEOTIDE SEQUENCE [LARGE SCALE GENOMIC DNA]</scope>
    <source>
        <strain evidence="12 13">109</strain>
    </source>
</reference>
<dbReference type="GO" id="GO:0042254">
    <property type="term" value="P:ribosome biogenesis"/>
    <property type="evidence" value="ECO:0007669"/>
    <property type="project" value="UniProtKB-KW"/>
</dbReference>
<evidence type="ECO:0000256" key="10">
    <source>
        <dbReference type="RuleBase" id="RU004481"/>
    </source>
</evidence>
<dbReference type="Gene3D" id="3.40.50.300">
    <property type="entry name" value="P-loop containing nucleotide triphosphate hydrolases"/>
    <property type="match status" value="2"/>
</dbReference>
<dbReference type="GO" id="GO:0043022">
    <property type="term" value="F:ribosome binding"/>
    <property type="evidence" value="ECO:0007669"/>
    <property type="project" value="TreeGrafter"/>
</dbReference>
<feature type="binding site" evidence="8">
    <location>
        <begin position="182"/>
        <end position="189"/>
    </location>
    <ligand>
        <name>GTP</name>
        <dbReference type="ChEBI" id="CHEBI:37565"/>
        <label>2</label>
    </ligand>
</feature>
<feature type="binding site" evidence="8">
    <location>
        <begin position="229"/>
        <end position="233"/>
    </location>
    <ligand>
        <name>GTP</name>
        <dbReference type="ChEBI" id="CHEBI:37565"/>
        <label>2</label>
    </ligand>
</feature>
<keyword evidence="5 8" id="KW-0547">Nucleotide-binding</keyword>
<feature type="domain" description="EngA-type G" evidence="11">
    <location>
        <begin position="3"/>
        <end position="167"/>
    </location>
</feature>
<comment type="subunit">
    <text evidence="8">Associates with the 50S ribosomal subunit.</text>
</comment>
<feature type="binding site" evidence="8">
    <location>
        <begin position="294"/>
        <end position="297"/>
    </location>
    <ligand>
        <name>GTP</name>
        <dbReference type="ChEBI" id="CHEBI:37565"/>
        <label>2</label>
    </ligand>
</feature>
<keyword evidence="13" id="KW-1185">Reference proteome</keyword>
<evidence type="ECO:0000256" key="7">
    <source>
        <dbReference type="ARBA" id="ARBA00032345"/>
    </source>
</evidence>
<dbReference type="HAMAP" id="MF_00195">
    <property type="entry name" value="GTPase_Der"/>
    <property type="match status" value="1"/>
</dbReference>
<keyword evidence="6 8" id="KW-0342">GTP-binding</keyword>
<dbReference type="Gene3D" id="3.30.300.20">
    <property type="match status" value="1"/>
</dbReference>
<dbReference type="Pfam" id="PF01926">
    <property type="entry name" value="MMR_HSR1"/>
    <property type="match status" value="2"/>
</dbReference>
<dbReference type="SUPFAM" id="SSF52540">
    <property type="entry name" value="P-loop containing nucleoside triphosphate hydrolases"/>
    <property type="match status" value="2"/>
</dbReference>
<proteinExistence type="inferred from homology"/>
<dbReference type="PRINTS" id="PR00326">
    <property type="entry name" value="GTP1OBG"/>
</dbReference>
<dbReference type="InterPro" id="IPR016484">
    <property type="entry name" value="GTPase_Der"/>
</dbReference>
<comment type="caution">
    <text evidence="12">The sequence shown here is derived from an EMBL/GenBank/DDBJ whole genome shotgun (WGS) entry which is preliminary data.</text>
</comment>
<dbReference type="InterPro" id="IPR032859">
    <property type="entry name" value="KH_dom-like"/>
</dbReference>
<evidence type="ECO:0000313" key="12">
    <source>
        <dbReference type="EMBL" id="KOO66854.1"/>
    </source>
</evidence>
<dbReference type="CDD" id="cd01895">
    <property type="entry name" value="EngA2"/>
    <property type="match status" value="1"/>
</dbReference>
<evidence type="ECO:0000256" key="6">
    <source>
        <dbReference type="ARBA" id="ARBA00023134"/>
    </source>
</evidence>
<dbReference type="InterPro" id="IPR031166">
    <property type="entry name" value="G_ENGA"/>
</dbReference>
<feature type="binding site" evidence="8">
    <location>
        <begin position="119"/>
        <end position="122"/>
    </location>
    <ligand>
        <name>GTP</name>
        <dbReference type="ChEBI" id="CHEBI:37565"/>
        <label>1</label>
    </ligand>
</feature>
<dbReference type="InterPro" id="IPR027417">
    <property type="entry name" value="P-loop_NTPase"/>
</dbReference>
<evidence type="ECO:0000313" key="13">
    <source>
        <dbReference type="Proteomes" id="UP000036951"/>
    </source>
</evidence>
<dbReference type="EMBL" id="LFQU01000042">
    <property type="protein sequence ID" value="KOO66854.1"/>
    <property type="molecule type" value="Genomic_DNA"/>
</dbReference>
<dbReference type="PIRSF" id="PIRSF006485">
    <property type="entry name" value="GTP-binding_EngA"/>
    <property type="match status" value="1"/>
</dbReference>
<evidence type="ECO:0000256" key="3">
    <source>
        <dbReference type="ARBA" id="ARBA00022517"/>
    </source>
</evidence>
<comment type="similarity">
    <text evidence="1 8 9 10">Belongs to the TRAFAC class TrmE-Era-EngA-EngB-Septin-like GTPase superfamily. EngA (Der) GTPase family.</text>
</comment>
<keyword evidence="4 10" id="KW-0677">Repeat</keyword>
<sequence length="437" mass="49426">MANLVAIVGRPNVGKSTLFNRLTKSRRAIVSDTAGTTRDRQYGKCEWNGKEFSVVDTGGWVVKSDDIFEEEIRKQVIIATEEADLVLFLVDVTTGLTDWDEDVAAILRRTKLPVIVVVNKVDNNDLQYSAAEFYKLGLGDPQCISSATGSGTGDLLDLMLTKFKSDSGELLEDGIPRFAVVGRPNAGKSSIINAFIGEDRNIVTEIAGTTRDSIYTRYDKFGFDFYLVDTAGIRRKNKVTEDLEFYSVMRSIRAIENSDVCILMIDATRGIEAQDMNIFQLIQKNNKSLVVVVNKWDLVENKDQKVIDTFVTAIRNRMAPFTDFPIIFASALTKQRIFKVLETAKQVYLNRKAKIGTTKLNEVMLPLIEAYPPPSIKGKYIKIKYCSQLPNTQIPSFVFYANLPQYIKEPYRRFLENKIRENWTLTGSPINIFIRQK</sequence>
<feature type="binding site" evidence="8">
    <location>
        <begin position="9"/>
        <end position="16"/>
    </location>
    <ligand>
        <name>GTP</name>
        <dbReference type="ChEBI" id="CHEBI:37565"/>
        <label>1</label>
    </ligand>
</feature>
<evidence type="ECO:0000256" key="1">
    <source>
        <dbReference type="ARBA" id="ARBA00008279"/>
    </source>
</evidence>
<dbReference type="GO" id="GO:0005525">
    <property type="term" value="F:GTP binding"/>
    <property type="evidence" value="ECO:0007669"/>
    <property type="project" value="UniProtKB-UniRule"/>
</dbReference>
<dbReference type="FunFam" id="3.40.50.300:FF:000040">
    <property type="entry name" value="GTPase Der"/>
    <property type="match status" value="1"/>
</dbReference>
<dbReference type="NCBIfam" id="TIGR03594">
    <property type="entry name" value="GTPase_EngA"/>
    <property type="match status" value="1"/>
</dbReference>
<protein>
    <recommendedName>
        <fullName evidence="2 8">GTPase Der</fullName>
    </recommendedName>
    <alternativeName>
        <fullName evidence="7 8">GTP-binding protein EngA</fullName>
    </alternativeName>
</protein>
<dbReference type="OrthoDB" id="9805918at2"/>
<gene>
    <name evidence="8" type="primary">der</name>
    <name evidence="12" type="ORF">ACU52_13610</name>
</gene>
<organism evidence="12 13">
    <name type="scientific">Xylanibacter rarus</name>
    <dbReference type="NCBI Taxonomy" id="1676614"/>
    <lineage>
        <taxon>Bacteria</taxon>
        <taxon>Pseudomonadati</taxon>
        <taxon>Bacteroidota</taxon>
        <taxon>Bacteroidia</taxon>
        <taxon>Bacteroidales</taxon>
        <taxon>Prevotellaceae</taxon>
        <taxon>Xylanibacter</taxon>
    </lineage>
</organism>
<dbReference type="Proteomes" id="UP000036951">
    <property type="component" value="Unassembled WGS sequence"/>
</dbReference>
<dbReference type="FunFam" id="3.40.50.300:FF:000953">
    <property type="entry name" value="GTPase Der"/>
    <property type="match status" value="1"/>
</dbReference>
<dbReference type="NCBIfam" id="TIGR00231">
    <property type="entry name" value="small_GTP"/>
    <property type="match status" value="2"/>
</dbReference>
<feature type="binding site" evidence="8">
    <location>
        <begin position="56"/>
        <end position="60"/>
    </location>
    <ligand>
        <name>GTP</name>
        <dbReference type="ChEBI" id="CHEBI:37565"/>
        <label>1</label>
    </ligand>
</feature>
<dbReference type="CDD" id="cd01894">
    <property type="entry name" value="EngA1"/>
    <property type="match status" value="1"/>
</dbReference>
<dbReference type="FunFam" id="3.30.300.20:FF:000004">
    <property type="entry name" value="GTPase Der"/>
    <property type="match status" value="1"/>
</dbReference>
<feature type="domain" description="EngA-type G" evidence="11">
    <location>
        <begin position="176"/>
        <end position="352"/>
    </location>
</feature>
<keyword evidence="3 8" id="KW-0690">Ribosome biogenesis</keyword>
<dbReference type="AlphaFoldDB" id="A0A8E1QVP5"/>
<evidence type="ECO:0000259" key="11">
    <source>
        <dbReference type="PROSITE" id="PS51712"/>
    </source>
</evidence>
<dbReference type="RefSeq" id="WP_021854240.1">
    <property type="nucleotide sequence ID" value="NZ_DAWBWQ010000156.1"/>
</dbReference>
<name>A0A8E1QVP5_9BACT</name>
<evidence type="ECO:0000256" key="8">
    <source>
        <dbReference type="HAMAP-Rule" id="MF_00195"/>
    </source>
</evidence>
<dbReference type="Pfam" id="PF14714">
    <property type="entry name" value="KH_dom-like"/>
    <property type="match status" value="1"/>
</dbReference>
<dbReference type="PROSITE" id="PS51712">
    <property type="entry name" value="G_ENGA"/>
    <property type="match status" value="2"/>
</dbReference>
<evidence type="ECO:0000256" key="2">
    <source>
        <dbReference type="ARBA" id="ARBA00020953"/>
    </source>
</evidence>
<dbReference type="InterPro" id="IPR015946">
    <property type="entry name" value="KH_dom-like_a/b"/>
</dbReference>
<evidence type="ECO:0000256" key="4">
    <source>
        <dbReference type="ARBA" id="ARBA00022737"/>
    </source>
</evidence>
<evidence type="ECO:0000256" key="5">
    <source>
        <dbReference type="ARBA" id="ARBA00022741"/>
    </source>
</evidence>
<accession>A0A8E1QVP5</accession>
<dbReference type="InterPro" id="IPR006073">
    <property type="entry name" value="GTP-bd"/>
</dbReference>
<dbReference type="PANTHER" id="PTHR43834">
    <property type="entry name" value="GTPASE DER"/>
    <property type="match status" value="1"/>
</dbReference>
<dbReference type="PANTHER" id="PTHR43834:SF6">
    <property type="entry name" value="GTPASE DER"/>
    <property type="match status" value="1"/>
</dbReference>
<dbReference type="InterPro" id="IPR005225">
    <property type="entry name" value="Small_GTP-bd"/>
</dbReference>